<comment type="caution">
    <text evidence="8">The sequence shown here is derived from an EMBL/GenBank/DDBJ whole genome shotgun (WGS) entry which is preliminary data.</text>
</comment>
<evidence type="ECO:0000256" key="3">
    <source>
        <dbReference type="ARBA" id="ARBA00022618"/>
    </source>
</evidence>
<evidence type="ECO:0000256" key="6">
    <source>
        <dbReference type="ARBA" id="ARBA00023306"/>
    </source>
</evidence>
<reference evidence="8 9" key="1">
    <citation type="journal article" date="2012" name="Eukaryot. Cell">
        <title>Draft genome sequence of Wickerhamomyces ciferrii NRRL Y-1031 F-60-10.</title>
        <authorList>
            <person name="Schneider J."/>
            <person name="Andrea H."/>
            <person name="Blom J."/>
            <person name="Jaenicke S."/>
            <person name="Ruckert C."/>
            <person name="Schorsch C."/>
            <person name="Szczepanowski R."/>
            <person name="Farwick M."/>
            <person name="Goesmann A."/>
            <person name="Puhler A."/>
            <person name="Schaffer S."/>
            <person name="Tauch A."/>
            <person name="Kohler T."/>
            <person name="Brinkrolf K."/>
        </authorList>
    </citation>
    <scope>NUCLEOTIDE SEQUENCE [LARGE SCALE GENOMIC DNA]</scope>
    <source>
        <strain evidence="9">ATCC 14091 / BCRC 22168 / CBS 111 / JCM 3599 / NBRC 0793 / NRRL Y-1031 F-60-10</strain>
    </source>
</reference>
<gene>
    <name evidence="8" type="ORF">BN7_17</name>
</gene>
<dbReference type="Proteomes" id="UP000009328">
    <property type="component" value="Unassembled WGS sequence"/>
</dbReference>
<evidence type="ECO:0000256" key="4">
    <source>
        <dbReference type="ARBA" id="ARBA00022776"/>
    </source>
</evidence>
<accession>K0KGC2</accession>
<evidence type="ECO:0000313" key="9">
    <source>
        <dbReference type="Proteomes" id="UP000009328"/>
    </source>
</evidence>
<dbReference type="Pfam" id="PF12862">
    <property type="entry name" value="ANAPC5"/>
    <property type="match status" value="1"/>
</dbReference>
<dbReference type="HOGENOM" id="CLU_020870_0_0_1"/>
<dbReference type="InParanoid" id="K0KGC2"/>
<dbReference type="PANTHER" id="PTHR12830">
    <property type="entry name" value="ANAPHASE-PROMOTING COMPLEX SUBUNIT 5"/>
    <property type="match status" value="1"/>
</dbReference>
<dbReference type="STRING" id="1206466.K0KGC2"/>
<dbReference type="GO" id="GO:0031145">
    <property type="term" value="P:anaphase-promoting complex-dependent catabolic process"/>
    <property type="evidence" value="ECO:0007669"/>
    <property type="project" value="TreeGrafter"/>
</dbReference>
<protein>
    <recommendedName>
        <fullName evidence="2">Anaphase-promoting complex subunit 5</fullName>
    </recommendedName>
</protein>
<dbReference type="GO" id="GO:0051301">
    <property type="term" value="P:cell division"/>
    <property type="evidence" value="ECO:0007669"/>
    <property type="project" value="UniProtKB-KW"/>
</dbReference>
<evidence type="ECO:0000256" key="1">
    <source>
        <dbReference type="ARBA" id="ARBA00007450"/>
    </source>
</evidence>
<name>K0KGC2_WICCF</name>
<proteinExistence type="inferred from homology"/>
<dbReference type="EMBL" id="CAIF01000001">
    <property type="protein sequence ID" value="CCH40484.1"/>
    <property type="molecule type" value="Genomic_DNA"/>
</dbReference>
<comment type="similarity">
    <text evidence="1">Belongs to the APC5 family.</text>
</comment>
<dbReference type="InterPro" id="IPR037679">
    <property type="entry name" value="Apc5"/>
</dbReference>
<evidence type="ECO:0000259" key="7">
    <source>
        <dbReference type="Pfam" id="PF12862"/>
    </source>
</evidence>
<dbReference type="GO" id="GO:0045842">
    <property type="term" value="P:positive regulation of mitotic metaphase/anaphase transition"/>
    <property type="evidence" value="ECO:0007669"/>
    <property type="project" value="TreeGrafter"/>
</dbReference>
<keyword evidence="3" id="KW-0132">Cell division</keyword>
<evidence type="ECO:0000256" key="5">
    <source>
        <dbReference type="ARBA" id="ARBA00022786"/>
    </source>
</evidence>
<keyword evidence="6" id="KW-0131">Cell cycle</keyword>
<feature type="domain" description="Anaphase-promoting complex subunit 5" evidence="7">
    <location>
        <begin position="285"/>
        <end position="374"/>
    </location>
</feature>
<keyword evidence="5" id="KW-0833">Ubl conjugation pathway</keyword>
<sequence>MTQPNVRVVLTPSFAPYKVVILSLIAAYCAGVLPKKTHRPLLATIVKYIEGPQSLVDTDNGGASANPPSLDGIIASIRQTCLQTDPEEGVNYADDIEKRLLHALWSLKSVDSLHAFVDRSKSLLVNNYRHGREIIEKLSSSSLPDYLLTRSSFLGQFVTQCVASFYSGEFGDIELVWNSFVTFRGASKSEWAKKYSKRIPDISDTFGSTENTDDFSVFAKALQSLPFENEETKEEYRLISKEDLEKLVNHQIHLLENYGAITSTELRQTLKLMTQSEASRVPSIYYIEYLECLNEANYEGAFNALHRYFDYMMSNRQTIFYHYALLCLATLHASFNCDSEAIRAIEESIDVARENNDSSCLHFLLSWLYNFMKDRPNLKHDFYVSADQLLQYLKANATDAPSFSYSTAYQSETTQIMLEGGSINSALESLTKSAYLSLTENDNATSFTSHCALASSLWFRTGNFDLAKVYSDIPVGLSASVSQKVFLNIRKAYFEFDNNNIDEAFKILDDQKPFAAVDIRLQKDLVGHKLLLLTEQCIRSSRYKMGELYLSRLLSQDHTDIDITGQTHYLEILLELKKGNAHKAYKKVSHHLSTFAKKPNNKYWFITFTLLNCQILCEGPVPTRALSIVIKCLQSSLRSGFTILLLRGVKILCQILQHLDQDQDVYNILLDCAPFFEQVPNHEIGLKSHQLLAKSLIALYDGNNLLKQQRIDQITLIISHIERSIDGFKKMSMFEEVKRSLELQVTLGKKINHEDLIKHAEKSLQTADERIIQEMAVQD</sequence>
<evidence type="ECO:0000313" key="8">
    <source>
        <dbReference type="EMBL" id="CCH40484.1"/>
    </source>
</evidence>
<dbReference type="GO" id="GO:0005680">
    <property type="term" value="C:anaphase-promoting complex"/>
    <property type="evidence" value="ECO:0007669"/>
    <property type="project" value="InterPro"/>
</dbReference>
<keyword evidence="9" id="KW-1185">Reference proteome</keyword>
<dbReference type="InterPro" id="IPR026000">
    <property type="entry name" value="Apc5_dom"/>
</dbReference>
<evidence type="ECO:0000256" key="2">
    <source>
        <dbReference type="ARBA" id="ARBA00016066"/>
    </source>
</evidence>
<dbReference type="AlphaFoldDB" id="K0KGC2"/>
<dbReference type="FunCoup" id="K0KGC2">
    <property type="interactions" value="174"/>
</dbReference>
<dbReference type="PANTHER" id="PTHR12830:SF9">
    <property type="entry name" value="ANAPHASE-PROMOTING COMPLEX SUBUNIT 5"/>
    <property type="match status" value="1"/>
</dbReference>
<organism evidence="8 9">
    <name type="scientific">Wickerhamomyces ciferrii (strain ATCC 14091 / BCRC 22168 / CBS 111 / JCM 3599 / NBRC 0793 / NRRL Y-1031 F-60-10)</name>
    <name type="common">Yeast</name>
    <name type="synonym">Pichia ciferrii</name>
    <dbReference type="NCBI Taxonomy" id="1206466"/>
    <lineage>
        <taxon>Eukaryota</taxon>
        <taxon>Fungi</taxon>
        <taxon>Dikarya</taxon>
        <taxon>Ascomycota</taxon>
        <taxon>Saccharomycotina</taxon>
        <taxon>Saccharomycetes</taxon>
        <taxon>Phaffomycetales</taxon>
        <taxon>Wickerhamomycetaceae</taxon>
        <taxon>Wickerhamomyces</taxon>
    </lineage>
</organism>
<keyword evidence="4" id="KW-0498">Mitosis</keyword>
<dbReference type="eggNOG" id="ENOG502R07C">
    <property type="taxonomic scope" value="Eukaryota"/>
</dbReference>
<dbReference type="GO" id="GO:0070979">
    <property type="term" value="P:protein K11-linked ubiquitination"/>
    <property type="evidence" value="ECO:0007669"/>
    <property type="project" value="TreeGrafter"/>
</dbReference>